<dbReference type="Pfam" id="PF13302">
    <property type="entry name" value="Acetyltransf_3"/>
    <property type="match status" value="1"/>
</dbReference>
<organism evidence="6 7">
    <name type="scientific">Haloechinothrix aidingensis</name>
    <dbReference type="NCBI Taxonomy" id="2752311"/>
    <lineage>
        <taxon>Bacteria</taxon>
        <taxon>Bacillati</taxon>
        <taxon>Actinomycetota</taxon>
        <taxon>Actinomycetes</taxon>
        <taxon>Pseudonocardiales</taxon>
        <taxon>Pseudonocardiaceae</taxon>
        <taxon>Haloechinothrix</taxon>
    </lineage>
</organism>
<dbReference type="InterPro" id="IPR051531">
    <property type="entry name" value="N-acetyltransferase"/>
</dbReference>
<feature type="region of interest" description="Disordered" evidence="4">
    <location>
        <begin position="1"/>
        <end position="24"/>
    </location>
</feature>
<dbReference type="PANTHER" id="PTHR43792">
    <property type="entry name" value="GNAT FAMILY, PUTATIVE (AFU_ORTHOLOGUE AFUA_3G00765)-RELATED-RELATED"/>
    <property type="match status" value="1"/>
</dbReference>
<evidence type="ECO:0000256" key="2">
    <source>
        <dbReference type="ARBA" id="ARBA00023315"/>
    </source>
</evidence>
<feature type="domain" description="N-acetyltransferase" evidence="5">
    <location>
        <begin position="35"/>
        <end position="206"/>
    </location>
</feature>
<gene>
    <name evidence="6" type="ORF">H0B56_08300</name>
</gene>
<dbReference type="SUPFAM" id="SSF55729">
    <property type="entry name" value="Acyl-CoA N-acyltransferases (Nat)"/>
    <property type="match status" value="1"/>
</dbReference>
<keyword evidence="2" id="KW-0012">Acyltransferase</keyword>
<dbReference type="InterPro" id="IPR000182">
    <property type="entry name" value="GNAT_dom"/>
</dbReference>
<dbReference type="GO" id="GO:0008999">
    <property type="term" value="F:protein-N-terminal-alanine acetyltransferase activity"/>
    <property type="evidence" value="ECO:0007669"/>
    <property type="project" value="TreeGrafter"/>
</dbReference>
<evidence type="ECO:0000313" key="7">
    <source>
        <dbReference type="Proteomes" id="UP000582974"/>
    </source>
</evidence>
<evidence type="ECO:0000256" key="3">
    <source>
        <dbReference type="ARBA" id="ARBA00038502"/>
    </source>
</evidence>
<accession>A0A837ZY23</accession>
<keyword evidence="7" id="KW-1185">Reference proteome</keyword>
<keyword evidence="1 6" id="KW-0808">Transferase</keyword>
<dbReference type="InterPro" id="IPR016181">
    <property type="entry name" value="Acyl_CoA_acyltransferase"/>
</dbReference>
<dbReference type="GO" id="GO:0005737">
    <property type="term" value="C:cytoplasm"/>
    <property type="evidence" value="ECO:0007669"/>
    <property type="project" value="TreeGrafter"/>
</dbReference>
<evidence type="ECO:0000256" key="1">
    <source>
        <dbReference type="ARBA" id="ARBA00022679"/>
    </source>
</evidence>
<dbReference type="PANTHER" id="PTHR43792:SF8">
    <property type="entry name" value="[RIBOSOMAL PROTEIN US5]-ALANINE N-ACETYLTRANSFERASE"/>
    <property type="match status" value="1"/>
</dbReference>
<dbReference type="AlphaFoldDB" id="A0A837ZY23"/>
<dbReference type="PROSITE" id="PS51186">
    <property type="entry name" value="GNAT"/>
    <property type="match status" value="1"/>
</dbReference>
<protein>
    <submittedName>
        <fullName evidence="6">GNAT family N-acetyltransferase</fullName>
    </submittedName>
</protein>
<dbReference type="EMBL" id="JACCKD010000002">
    <property type="protein sequence ID" value="MBA0125536.1"/>
    <property type="molecule type" value="Genomic_DNA"/>
</dbReference>
<dbReference type="Gene3D" id="3.40.630.30">
    <property type="match status" value="1"/>
</dbReference>
<dbReference type="RefSeq" id="WP_180892305.1">
    <property type="nucleotide sequence ID" value="NZ_JACCKD010000002.1"/>
</dbReference>
<sequence>MYPDAGRGSVAGTDEPGHPGWPARLGPVRTRAGVVALRPLWLRDGPAWRRIRLDDRDYLEQWEPSTPGSWKQRHTLTSWWAQWWSLRSLARRGQCLPFAITVDGAFGGQLTIGNVVRSALCSAWVGYWVASGHASGGVATAALGLAVDHAFASAGLHRLEATVRPENAASLRVLTKAGFRQEGLLLRYLHVAGAWRDHYCYAITTEDVGTGVVAGMVAAGLVERV</sequence>
<comment type="similarity">
    <text evidence="3">Belongs to the acetyltransferase family. RimJ subfamily.</text>
</comment>
<reference evidence="6 7" key="1">
    <citation type="submission" date="2020-07" db="EMBL/GenBank/DDBJ databases">
        <title>Genome of Haloechinothrix sp.</title>
        <authorList>
            <person name="Tang S.-K."/>
            <person name="Yang L."/>
            <person name="Zhu W.-Y."/>
        </authorList>
    </citation>
    <scope>NUCLEOTIDE SEQUENCE [LARGE SCALE GENOMIC DNA]</scope>
    <source>
        <strain evidence="6 7">YIM 98757</strain>
    </source>
</reference>
<evidence type="ECO:0000259" key="5">
    <source>
        <dbReference type="PROSITE" id="PS51186"/>
    </source>
</evidence>
<evidence type="ECO:0000256" key="4">
    <source>
        <dbReference type="SAM" id="MobiDB-lite"/>
    </source>
</evidence>
<evidence type="ECO:0000313" key="6">
    <source>
        <dbReference type="EMBL" id="MBA0125536.1"/>
    </source>
</evidence>
<name>A0A837ZY23_9PSEU</name>
<dbReference type="Proteomes" id="UP000582974">
    <property type="component" value="Unassembled WGS sequence"/>
</dbReference>
<proteinExistence type="inferred from homology"/>
<comment type="caution">
    <text evidence="6">The sequence shown here is derived from an EMBL/GenBank/DDBJ whole genome shotgun (WGS) entry which is preliminary data.</text>
</comment>